<evidence type="ECO:0000256" key="3">
    <source>
        <dbReference type="ARBA" id="ARBA00022525"/>
    </source>
</evidence>
<proteinExistence type="inferred from homology"/>
<evidence type="ECO:0000256" key="2">
    <source>
        <dbReference type="ARBA" id="ARBA00008098"/>
    </source>
</evidence>
<feature type="chain" id="PRO_5044776161" evidence="4">
    <location>
        <begin position="19"/>
        <end position="284"/>
    </location>
</feature>
<keyword evidence="4" id="KW-0732">Signal</keyword>
<name>A0ABD1DMV3_CULPP</name>
<evidence type="ECO:0000313" key="5">
    <source>
        <dbReference type="EMBL" id="KAL1400267.1"/>
    </source>
</evidence>
<dbReference type="GO" id="GO:0005576">
    <property type="term" value="C:extracellular region"/>
    <property type="evidence" value="ECO:0007669"/>
    <property type="project" value="UniProtKB-SubCell"/>
</dbReference>
<dbReference type="EMBL" id="JBEHCU010005300">
    <property type="protein sequence ID" value="KAL1400267.1"/>
    <property type="molecule type" value="Genomic_DNA"/>
</dbReference>
<dbReference type="InterPro" id="IPR036728">
    <property type="entry name" value="PBP_GOBP_sf"/>
</dbReference>
<dbReference type="AlphaFoldDB" id="A0ABD1DMV3"/>
<feature type="signal peptide" evidence="4">
    <location>
        <begin position="1"/>
        <end position="18"/>
    </location>
</feature>
<gene>
    <name evidence="5" type="ORF">pipiens_002083</name>
</gene>
<sequence length="284" mass="32290">MRLFVTIAAALLCPVVLGAESEQIATFKSFEEAAYDCAPYYLLDDSTVRRFLANPEHPSGCGTRAGIKENVIWQFFEPYRCNDYAERTRECIAGLRIQDVNERAQESLRCYLHHYGKLIPSKKYFVPLPDSGLLQLKRDDYLLAGTPWHVLEEVAEGNFSREYELAKALFIGAVRGGFLDFSTKEFYMDRVYTQFTFPSLLSEEAARCQAKVTREFHTNDPIALVFEKIKRCLEVYQPLLDLLKESAAQLVAKKPKGCGGKSSGCGCHSCCVERNDAYYPRPHY</sequence>
<reference evidence="5 6" key="1">
    <citation type="submission" date="2024-05" db="EMBL/GenBank/DDBJ databases">
        <title>Culex pipiens pipiens assembly and annotation.</title>
        <authorList>
            <person name="Alout H."/>
            <person name="Durand T."/>
        </authorList>
    </citation>
    <scope>NUCLEOTIDE SEQUENCE [LARGE SCALE GENOMIC DNA]</scope>
    <source>
        <strain evidence="5">HA-2024</strain>
        <tissue evidence="5">Whole body</tissue>
    </source>
</reference>
<comment type="subcellular location">
    <subcellularLocation>
        <location evidence="1">Secreted</location>
    </subcellularLocation>
</comment>
<organism evidence="5 6">
    <name type="scientific">Culex pipiens pipiens</name>
    <name type="common">Northern house mosquito</name>
    <dbReference type="NCBI Taxonomy" id="38569"/>
    <lineage>
        <taxon>Eukaryota</taxon>
        <taxon>Metazoa</taxon>
        <taxon>Ecdysozoa</taxon>
        <taxon>Arthropoda</taxon>
        <taxon>Hexapoda</taxon>
        <taxon>Insecta</taxon>
        <taxon>Pterygota</taxon>
        <taxon>Neoptera</taxon>
        <taxon>Endopterygota</taxon>
        <taxon>Diptera</taxon>
        <taxon>Nematocera</taxon>
        <taxon>Culicoidea</taxon>
        <taxon>Culicidae</taxon>
        <taxon>Culicinae</taxon>
        <taxon>Culicini</taxon>
        <taxon>Culex</taxon>
        <taxon>Culex</taxon>
    </lineage>
</organism>
<comment type="similarity">
    <text evidence="2">Belongs to the PBP/GOBP family.</text>
</comment>
<protein>
    <submittedName>
        <fullName evidence="5">Uncharacterized protein</fullName>
    </submittedName>
</protein>
<evidence type="ECO:0000256" key="1">
    <source>
        <dbReference type="ARBA" id="ARBA00004613"/>
    </source>
</evidence>
<keyword evidence="3" id="KW-0964">Secreted</keyword>
<comment type="caution">
    <text evidence="5">The sequence shown here is derived from an EMBL/GenBank/DDBJ whole genome shotgun (WGS) entry which is preliminary data.</text>
</comment>
<evidence type="ECO:0000256" key="4">
    <source>
        <dbReference type="SAM" id="SignalP"/>
    </source>
</evidence>
<dbReference type="Proteomes" id="UP001562425">
    <property type="component" value="Unassembled WGS sequence"/>
</dbReference>
<accession>A0ABD1DMV3</accession>
<keyword evidence="6" id="KW-1185">Reference proteome</keyword>
<dbReference type="Gene3D" id="1.10.238.20">
    <property type="entry name" value="Pheromone/general odorant binding protein domain"/>
    <property type="match status" value="1"/>
</dbReference>
<evidence type="ECO:0000313" key="6">
    <source>
        <dbReference type="Proteomes" id="UP001562425"/>
    </source>
</evidence>